<evidence type="ECO:0000256" key="1">
    <source>
        <dbReference type="SAM" id="MobiDB-lite"/>
    </source>
</evidence>
<feature type="region of interest" description="Disordered" evidence="1">
    <location>
        <begin position="1"/>
        <end position="24"/>
    </location>
</feature>
<keyword evidence="3" id="KW-1185">Reference proteome</keyword>
<dbReference type="EMBL" id="QXTE01000130">
    <property type="protein sequence ID" value="TFK04695.1"/>
    <property type="molecule type" value="Genomic_DNA"/>
</dbReference>
<reference evidence="2 3" key="2">
    <citation type="submission" date="2019-04" db="EMBL/GenBank/DDBJ databases">
        <title>The genome sequence of big-headed turtle.</title>
        <authorList>
            <person name="Gong S."/>
        </authorList>
    </citation>
    <scope>NUCLEOTIDE SEQUENCE [LARGE SCALE GENOMIC DNA]</scope>
    <source>
        <strain evidence="2">DO16091913</strain>
        <tissue evidence="2">Muscle</tissue>
    </source>
</reference>
<reference evidence="2 3" key="1">
    <citation type="submission" date="2019-04" db="EMBL/GenBank/DDBJ databases">
        <title>Draft genome of the big-headed turtle Platysternon megacephalum.</title>
        <authorList>
            <person name="Gong S."/>
        </authorList>
    </citation>
    <scope>NUCLEOTIDE SEQUENCE [LARGE SCALE GENOMIC DNA]</scope>
    <source>
        <strain evidence="2">DO16091913</strain>
        <tissue evidence="2">Muscle</tissue>
    </source>
</reference>
<comment type="caution">
    <text evidence="2">The sequence shown here is derived from an EMBL/GenBank/DDBJ whole genome shotgun (WGS) entry which is preliminary data.</text>
</comment>
<dbReference type="Proteomes" id="UP000297703">
    <property type="component" value="Unassembled WGS sequence"/>
</dbReference>
<proteinExistence type="predicted"/>
<accession>A0A4D9E866</accession>
<evidence type="ECO:0000313" key="2">
    <source>
        <dbReference type="EMBL" id="TFK04695.1"/>
    </source>
</evidence>
<evidence type="ECO:0000313" key="3">
    <source>
        <dbReference type="Proteomes" id="UP000297703"/>
    </source>
</evidence>
<dbReference type="AlphaFoldDB" id="A0A4D9E866"/>
<name>A0A4D9E866_9SAUR</name>
<sequence>MGRGGGSGAPCLCGMSTETPPASGRHRDLAKLFRALPMSDNGLRSAGKGQTRLFSCAQIPPSPKPVRTERQVLPTPSSHLVFLEILGLSRWEVGPKRTPTFQPPWIQLQALCVSS</sequence>
<organism evidence="2 3">
    <name type="scientific">Platysternon megacephalum</name>
    <name type="common">big-headed turtle</name>
    <dbReference type="NCBI Taxonomy" id="55544"/>
    <lineage>
        <taxon>Eukaryota</taxon>
        <taxon>Metazoa</taxon>
        <taxon>Chordata</taxon>
        <taxon>Craniata</taxon>
        <taxon>Vertebrata</taxon>
        <taxon>Euteleostomi</taxon>
        <taxon>Archelosauria</taxon>
        <taxon>Testudinata</taxon>
        <taxon>Testudines</taxon>
        <taxon>Cryptodira</taxon>
        <taxon>Durocryptodira</taxon>
        <taxon>Testudinoidea</taxon>
        <taxon>Platysternidae</taxon>
        <taxon>Platysternon</taxon>
    </lineage>
</organism>
<protein>
    <submittedName>
        <fullName evidence="2">X-ray repair cross-complementing protein 5</fullName>
    </submittedName>
</protein>
<gene>
    <name evidence="2" type="ORF">DR999_PMT12764</name>
</gene>